<keyword evidence="3 6" id="KW-1133">Transmembrane helix</keyword>
<dbReference type="InterPro" id="IPR000412">
    <property type="entry name" value="ABC_2_transport"/>
</dbReference>
<feature type="transmembrane region" description="Helical" evidence="6">
    <location>
        <begin position="189"/>
        <end position="218"/>
    </location>
</feature>
<dbReference type="InterPro" id="IPR051784">
    <property type="entry name" value="Nod_factor_ABC_transporter"/>
</dbReference>
<evidence type="ECO:0000256" key="2">
    <source>
        <dbReference type="ARBA" id="ARBA00022692"/>
    </source>
</evidence>
<keyword evidence="6" id="KW-0813">Transport</keyword>
<dbReference type="EMBL" id="CP039291">
    <property type="protein sequence ID" value="QCB92259.1"/>
    <property type="molecule type" value="Genomic_DNA"/>
</dbReference>
<sequence length="266" mass="27157">MTAVDLTPRPVPAPPRPGDVLRDTLALVGRSLRRSTRQLDTLLLAVLLPVVLLLLFVYVFGGAISSGMAYVDFVVPAIVLLTAGYGAATTAVDVASDMTNGIVDRFRSMPVPAGAVLTGHVAASLARNVVSTALVVAVALLVGFRPDASAGRWLAALGVLLVYVLALTWVAVAIGLVASGPEAASGFTFVIMFLPYVSSAFVPVGTMPSVLAALAAVNPVTPAADALRGLLLGLPADGAAVAAVASWGALLVVARVVAGALFRRRR</sequence>
<organism evidence="8 9">
    <name type="scientific">Cellulomonas shaoxiangyii</name>
    <dbReference type="NCBI Taxonomy" id="2566013"/>
    <lineage>
        <taxon>Bacteria</taxon>
        <taxon>Bacillati</taxon>
        <taxon>Actinomycetota</taxon>
        <taxon>Actinomycetes</taxon>
        <taxon>Micrococcales</taxon>
        <taxon>Cellulomonadaceae</taxon>
        <taxon>Cellulomonas</taxon>
    </lineage>
</organism>
<dbReference type="PANTHER" id="PTHR43229:SF2">
    <property type="entry name" value="NODULATION PROTEIN J"/>
    <property type="match status" value="1"/>
</dbReference>
<evidence type="ECO:0000313" key="9">
    <source>
        <dbReference type="Proteomes" id="UP000296469"/>
    </source>
</evidence>
<evidence type="ECO:0000256" key="4">
    <source>
        <dbReference type="ARBA" id="ARBA00023136"/>
    </source>
</evidence>
<protein>
    <recommendedName>
        <fullName evidence="6">Transport permease protein</fullName>
    </recommendedName>
</protein>
<dbReference type="InterPro" id="IPR047817">
    <property type="entry name" value="ABC2_TM_bact-type"/>
</dbReference>
<dbReference type="AlphaFoldDB" id="A0A4P7SDV3"/>
<dbReference type="RefSeq" id="WP_135972582.1">
    <property type="nucleotide sequence ID" value="NZ_CP039291.1"/>
</dbReference>
<dbReference type="PANTHER" id="PTHR43229">
    <property type="entry name" value="NODULATION PROTEIN J"/>
    <property type="match status" value="1"/>
</dbReference>
<accession>A0A4P7SDV3</accession>
<dbReference type="PIRSF" id="PIRSF006648">
    <property type="entry name" value="DrrB"/>
    <property type="match status" value="1"/>
</dbReference>
<evidence type="ECO:0000313" key="8">
    <source>
        <dbReference type="EMBL" id="QCB92259.1"/>
    </source>
</evidence>
<comment type="similarity">
    <text evidence="6">Belongs to the ABC-2 integral membrane protein family.</text>
</comment>
<feature type="domain" description="ABC transmembrane type-2" evidence="7">
    <location>
        <begin position="40"/>
        <end position="265"/>
    </location>
</feature>
<keyword evidence="6" id="KW-1003">Cell membrane</keyword>
<keyword evidence="9" id="KW-1185">Reference proteome</keyword>
<dbReference type="OrthoDB" id="670210at2"/>
<dbReference type="Proteomes" id="UP000296469">
    <property type="component" value="Chromosome"/>
</dbReference>
<feature type="transmembrane region" description="Helical" evidence="6">
    <location>
        <begin position="238"/>
        <end position="262"/>
    </location>
</feature>
<dbReference type="GO" id="GO:0140359">
    <property type="term" value="F:ABC-type transporter activity"/>
    <property type="evidence" value="ECO:0007669"/>
    <property type="project" value="InterPro"/>
</dbReference>
<gene>
    <name evidence="8" type="ORF">E5225_00495</name>
</gene>
<dbReference type="KEGG" id="celz:E5225_00495"/>
<keyword evidence="4 6" id="KW-0472">Membrane</keyword>
<dbReference type="PROSITE" id="PS51012">
    <property type="entry name" value="ABC_TM2"/>
    <property type="match status" value="1"/>
</dbReference>
<name>A0A4P7SDV3_9CELL</name>
<evidence type="ECO:0000256" key="3">
    <source>
        <dbReference type="ARBA" id="ARBA00022989"/>
    </source>
</evidence>
<dbReference type="GO" id="GO:0046677">
    <property type="term" value="P:response to antibiotic"/>
    <property type="evidence" value="ECO:0007669"/>
    <property type="project" value="UniProtKB-KW"/>
</dbReference>
<keyword evidence="2 6" id="KW-0812">Transmembrane</keyword>
<dbReference type="InterPro" id="IPR013525">
    <property type="entry name" value="ABC2_TM"/>
</dbReference>
<keyword evidence="5" id="KW-0046">Antibiotic resistance</keyword>
<reference evidence="8 9" key="1">
    <citation type="submission" date="2019-04" db="EMBL/GenBank/DDBJ databases">
        <title>Isolation and identification of Cellulomonas shaoxiangyii sp. Nov. isolated from feces of the Tibetan antelopes (Pantholops hodgsonii) in the Qinghai-Tibet plateau of China.</title>
        <authorList>
            <person name="Tian Z."/>
        </authorList>
    </citation>
    <scope>NUCLEOTIDE SEQUENCE [LARGE SCALE GENOMIC DNA]</scope>
    <source>
        <strain evidence="8 9">Z28</strain>
    </source>
</reference>
<feature type="transmembrane region" description="Helical" evidence="6">
    <location>
        <begin position="42"/>
        <end position="61"/>
    </location>
</feature>
<evidence type="ECO:0000256" key="1">
    <source>
        <dbReference type="ARBA" id="ARBA00004141"/>
    </source>
</evidence>
<proteinExistence type="inferred from homology"/>
<evidence type="ECO:0000256" key="6">
    <source>
        <dbReference type="RuleBase" id="RU361157"/>
    </source>
</evidence>
<dbReference type="GO" id="GO:0043190">
    <property type="term" value="C:ATP-binding cassette (ABC) transporter complex"/>
    <property type="evidence" value="ECO:0007669"/>
    <property type="project" value="InterPro"/>
</dbReference>
<feature type="transmembrane region" description="Helical" evidence="6">
    <location>
        <begin position="116"/>
        <end position="141"/>
    </location>
</feature>
<evidence type="ECO:0000259" key="7">
    <source>
        <dbReference type="PROSITE" id="PS51012"/>
    </source>
</evidence>
<comment type="subcellular location">
    <subcellularLocation>
        <location evidence="6">Cell membrane</location>
        <topology evidence="6">Multi-pass membrane protein</topology>
    </subcellularLocation>
    <subcellularLocation>
        <location evidence="1">Membrane</location>
        <topology evidence="1">Multi-pass membrane protein</topology>
    </subcellularLocation>
</comment>
<feature type="transmembrane region" description="Helical" evidence="6">
    <location>
        <begin position="153"/>
        <end position="177"/>
    </location>
</feature>
<feature type="transmembrane region" description="Helical" evidence="6">
    <location>
        <begin position="73"/>
        <end position="95"/>
    </location>
</feature>
<dbReference type="Pfam" id="PF01061">
    <property type="entry name" value="ABC2_membrane"/>
    <property type="match status" value="1"/>
</dbReference>
<evidence type="ECO:0000256" key="5">
    <source>
        <dbReference type="ARBA" id="ARBA00023251"/>
    </source>
</evidence>